<dbReference type="PANTHER" id="PTHR46401:SF2">
    <property type="entry name" value="GLYCOSYLTRANSFERASE WBBK-RELATED"/>
    <property type="match status" value="1"/>
</dbReference>
<sequence length="349" mass="37893">MILWVEPALDSVNGGTVSGGLRYNQQLREALDRLGAQTSTLSVPPPQTDDDVAHLLELIRSQQRELTPQLTVVDGLLGSRMPELFLRMDEPSAPSQVLLVHLPVAAELEAEGLGDPEAVKRERTAVQEADHVVAVSQWGAAELRRRYRRQEIAVAEPGVQVPEALSSVSVRENDDAPLSFACVATWNPLKNHRLLLEALRPLVGMNWRLVLAGPGADQEPGAGLLAQMEKHLAGHVDHRGLLSPEGVSALWPESDLLLLPSLVETYGMVVTEACSYGVPAFVASGTGAVEAASEAGLALDPRNAHAWTTALHRFLTSPELRHELNQAAQRRRHHLPTWGQAAEVILSLR</sequence>
<evidence type="ECO:0000313" key="3">
    <source>
        <dbReference type="EMBL" id="GAA4910638.1"/>
    </source>
</evidence>
<dbReference type="CDD" id="cd03801">
    <property type="entry name" value="GT4_PimA-like"/>
    <property type="match status" value="1"/>
</dbReference>
<dbReference type="Gene3D" id="3.40.50.2000">
    <property type="entry name" value="Glycogen Phosphorylase B"/>
    <property type="match status" value="2"/>
</dbReference>
<keyword evidence="4" id="KW-1185">Reference proteome</keyword>
<dbReference type="PANTHER" id="PTHR46401">
    <property type="entry name" value="GLYCOSYLTRANSFERASE WBBK-RELATED"/>
    <property type="match status" value="1"/>
</dbReference>
<evidence type="ECO:0000313" key="4">
    <source>
        <dbReference type="Proteomes" id="UP001500368"/>
    </source>
</evidence>
<reference evidence="4" key="1">
    <citation type="journal article" date="2019" name="Int. J. Syst. Evol. Microbiol.">
        <title>The Global Catalogue of Microorganisms (GCM) 10K type strain sequencing project: providing services to taxonomists for standard genome sequencing and annotation.</title>
        <authorList>
            <consortium name="The Broad Institute Genomics Platform"/>
            <consortium name="The Broad Institute Genome Sequencing Center for Infectious Disease"/>
            <person name="Wu L."/>
            <person name="Ma J."/>
        </authorList>
    </citation>
    <scope>NUCLEOTIDE SEQUENCE [LARGE SCALE GENOMIC DNA]</scope>
    <source>
        <strain evidence="4">JCM 19129</strain>
    </source>
</reference>
<feature type="domain" description="Glycosyl transferase family 1" evidence="2">
    <location>
        <begin position="178"/>
        <end position="330"/>
    </location>
</feature>
<accession>A0ABP9FV99</accession>
<protein>
    <submittedName>
        <fullName evidence="3">Glycosyltransferase family 4 protein</fullName>
    </submittedName>
</protein>
<evidence type="ECO:0000259" key="2">
    <source>
        <dbReference type="Pfam" id="PF00534"/>
    </source>
</evidence>
<organism evidence="3 4">
    <name type="scientific">Nesterenkonia rhizosphaerae</name>
    <dbReference type="NCBI Taxonomy" id="1348272"/>
    <lineage>
        <taxon>Bacteria</taxon>
        <taxon>Bacillati</taxon>
        <taxon>Actinomycetota</taxon>
        <taxon>Actinomycetes</taxon>
        <taxon>Micrococcales</taxon>
        <taxon>Micrococcaceae</taxon>
        <taxon>Nesterenkonia</taxon>
    </lineage>
</organism>
<name>A0ABP9FV99_9MICC</name>
<dbReference type="RefSeq" id="WP_345476167.1">
    <property type="nucleotide sequence ID" value="NZ_BAABLW010000001.1"/>
</dbReference>
<dbReference type="Pfam" id="PF00534">
    <property type="entry name" value="Glycos_transf_1"/>
    <property type="match status" value="1"/>
</dbReference>
<dbReference type="EMBL" id="BAABLW010000001">
    <property type="protein sequence ID" value="GAA4910638.1"/>
    <property type="molecule type" value="Genomic_DNA"/>
</dbReference>
<comment type="caution">
    <text evidence="3">The sequence shown here is derived from an EMBL/GenBank/DDBJ whole genome shotgun (WGS) entry which is preliminary data.</text>
</comment>
<dbReference type="InterPro" id="IPR001296">
    <property type="entry name" value="Glyco_trans_1"/>
</dbReference>
<dbReference type="SUPFAM" id="SSF53756">
    <property type="entry name" value="UDP-Glycosyltransferase/glycogen phosphorylase"/>
    <property type="match status" value="1"/>
</dbReference>
<proteinExistence type="predicted"/>
<keyword evidence="1" id="KW-0808">Transferase</keyword>
<evidence type="ECO:0000256" key="1">
    <source>
        <dbReference type="ARBA" id="ARBA00022679"/>
    </source>
</evidence>
<gene>
    <name evidence="3" type="ORF">GCM10025790_00840</name>
</gene>
<dbReference type="Proteomes" id="UP001500368">
    <property type="component" value="Unassembled WGS sequence"/>
</dbReference>